<dbReference type="EC" id="2.7.2.4" evidence="10"/>
<keyword evidence="28" id="KW-0486">Methionine biosynthesis</keyword>
<dbReference type="Pfam" id="PF00742">
    <property type="entry name" value="Homoserine_dh"/>
    <property type="match status" value="1"/>
</dbReference>
<evidence type="ECO:0000256" key="33">
    <source>
        <dbReference type="ARBA" id="ARBA00048841"/>
    </source>
</evidence>
<evidence type="ECO:0000256" key="18">
    <source>
        <dbReference type="ARBA" id="ARBA00022741"/>
    </source>
</evidence>
<keyword evidence="20" id="KW-0067">ATP-binding</keyword>
<dbReference type="Pfam" id="PF08544">
    <property type="entry name" value="GHMP_kinases_C"/>
    <property type="match status" value="1"/>
</dbReference>
<dbReference type="PROSITE" id="PS51671">
    <property type="entry name" value="ACT"/>
    <property type="match status" value="1"/>
</dbReference>
<dbReference type="GO" id="GO:0005524">
    <property type="term" value="F:ATP binding"/>
    <property type="evidence" value="ECO:0007669"/>
    <property type="project" value="UniProtKB-KW"/>
</dbReference>
<evidence type="ECO:0000256" key="24">
    <source>
        <dbReference type="ARBA" id="ARBA00023027"/>
    </source>
</evidence>
<dbReference type="InterPro" id="IPR005106">
    <property type="entry name" value="Asp/hSer_DH_NAD-bd"/>
</dbReference>
<dbReference type="PANTHER" id="PTHR43070">
    <property type="match status" value="1"/>
</dbReference>
<dbReference type="CDD" id="cd04922">
    <property type="entry name" value="ACT_AKi-HSDH-ThrA_2"/>
    <property type="match status" value="1"/>
</dbReference>
<evidence type="ECO:0000256" key="19">
    <source>
        <dbReference type="ARBA" id="ARBA00022777"/>
    </source>
</evidence>
<evidence type="ECO:0000256" key="29">
    <source>
        <dbReference type="ARBA" id="ARBA00023221"/>
    </source>
</evidence>
<dbReference type="CDD" id="cd04257">
    <property type="entry name" value="AAK_AK-HSDH"/>
    <property type="match status" value="1"/>
</dbReference>
<dbReference type="GO" id="GO:0004412">
    <property type="term" value="F:homoserine dehydrogenase activity"/>
    <property type="evidence" value="ECO:0007669"/>
    <property type="project" value="UniProtKB-EC"/>
</dbReference>
<evidence type="ECO:0000256" key="23">
    <source>
        <dbReference type="ARBA" id="ARBA00023011"/>
    </source>
</evidence>
<comment type="pathway">
    <text evidence="2">Amino-acid biosynthesis; L-lysine biosynthesis via DAP pathway; (S)-tetrahydrodipicolinate from L-aspartate: step 1/4.</text>
</comment>
<dbReference type="Pfam" id="PF22468">
    <property type="entry name" value="ACT_9"/>
    <property type="match status" value="2"/>
</dbReference>
<dbReference type="EMBL" id="JAPDRN010000177">
    <property type="protein sequence ID" value="KAJ9615949.1"/>
    <property type="molecule type" value="Genomic_DNA"/>
</dbReference>
<keyword evidence="13" id="KW-0028">Amino-acid biosynthesis</keyword>
<keyword evidence="16" id="KW-0479">Metal-binding</keyword>
<evidence type="ECO:0000256" key="2">
    <source>
        <dbReference type="ARBA" id="ARBA00004766"/>
    </source>
</evidence>
<dbReference type="InterPro" id="IPR002912">
    <property type="entry name" value="ACT_dom"/>
</dbReference>
<dbReference type="SUPFAM" id="SSF54211">
    <property type="entry name" value="Ribosomal protein S5 domain 2-like"/>
    <property type="match status" value="1"/>
</dbReference>
<evidence type="ECO:0000313" key="36">
    <source>
        <dbReference type="EMBL" id="KAJ9615949.1"/>
    </source>
</evidence>
<evidence type="ECO:0000256" key="32">
    <source>
        <dbReference type="ARBA" id="ARBA00048561"/>
    </source>
</evidence>
<comment type="similarity">
    <text evidence="8">In the C-terminal section; belongs to the homoserine dehydrogenase family.</text>
</comment>
<organism evidence="36">
    <name type="scientific">Knufia peltigerae</name>
    <dbReference type="NCBI Taxonomy" id="1002370"/>
    <lineage>
        <taxon>Eukaryota</taxon>
        <taxon>Fungi</taxon>
        <taxon>Dikarya</taxon>
        <taxon>Ascomycota</taxon>
        <taxon>Pezizomycotina</taxon>
        <taxon>Eurotiomycetes</taxon>
        <taxon>Chaetothyriomycetidae</taxon>
        <taxon>Chaetothyriales</taxon>
        <taxon>Trichomeriaceae</taxon>
        <taxon>Knufia</taxon>
    </lineage>
</organism>
<comment type="similarity">
    <text evidence="7">Belongs to the homoserine dehydrogenase family.</text>
</comment>
<dbReference type="NCBIfam" id="TIGR00657">
    <property type="entry name" value="asp_kinases"/>
    <property type="match status" value="1"/>
</dbReference>
<dbReference type="GO" id="GO:0046872">
    <property type="term" value="F:metal ion binding"/>
    <property type="evidence" value="ECO:0007669"/>
    <property type="project" value="UniProtKB-KW"/>
</dbReference>
<dbReference type="SUPFAM" id="SSF55060">
    <property type="entry name" value="GHMP Kinase, C-terminal domain"/>
    <property type="match status" value="1"/>
</dbReference>
<dbReference type="Gene3D" id="3.40.50.720">
    <property type="entry name" value="NAD(P)-binding Rossmann-like Domain"/>
    <property type="match status" value="1"/>
</dbReference>
<dbReference type="NCBIfam" id="NF006959">
    <property type="entry name" value="PRK09436.1"/>
    <property type="match status" value="1"/>
</dbReference>
<evidence type="ECO:0000256" key="15">
    <source>
        <dbReference type="ARBA" id="ARBA00022697"/>
    </source>
</evidence>
<dbReference type="HAMAP" id="MF_00384">
    <property type="entry name" value="Homoser_kinase"/>
    <property type="match status" value="1"/>
</dbReference>
<dbReference type="SUPFAM" id="SSF55347">
    <property type="entry name" value="Glyceraldehyde-3-phosphate dehydrogenase-like, C-terminal domain"/>
    <property type="match status" value="1"/>
</dbReference>
<dbReference type="GO" id="GO:0050661">
    <property type="term" value="F:NADP binding"/>
    <property type="evidence" value="ECO:0007669"/>
    <property type="project" value="InterPro"/>
</dbReference>
<dbReference type="GO" id="GO:0009085">
    <property type="term" value="P:lysine biosynthetic process"/>
    <property type="evidence" value="ECO:0007669"/>
    <property type="project" value="UniProtKB-KW"/>
</dbReference>
<dbReference type="SUPFAM" id="SSF53633">
    <property type="entry name" value="Carbamate kinase-like"/>
    <property type="match status" value="1"/>
</dbReference>
<evidence type="ECO:0000256" key="25">
    <source>
        <dbReference type="ARBA" id="ARBA00023053"/>
    </source>
</evidence>
<keyword evidence="22" id="KW-0560">Oxidoreductase</keyword>
<dbReference type="InterPro" id="IPR001342">
    <property type="entry name" value="HDH_cat"/>
</dbReference>
<dbReference type="NCBIfam" id="NF007003">
    <property type="entry name" value="PRK09466.1"/>
    <property type="match status" value="1"/>
</dbReference>
<protein>
    <recommendedName>
        <fullName evidence="12">Homoserine dehydrogenase</fullName>
        <ecNumber evidence="11">1.1.1.3</ecNumber>
        <ecNumber evidence="10">2.7.2.4</ecNumber>
    </recommendedName>
</protein>
<evidence type="ECO:0000256" key="11">
    <source>
        <dbReference type="ARBA" id="ARBA00013213"/>
    </source>
</evidence>
<reference evidence="36" key="1">
    <citation type="submission" date="2022-10" db="EMBL/GenBank/DDBJ databases">
        <title>Culturing micro-colonial fungi from biological soil crusts in the Mojave desert and describing Neophaeococcomyces mojavensis, and introducing the new genera and species Taxawa tesnikishii.</title>
        <authorList>
            <person name="Kurbessoian T."/>
            <person name="Stajich J.E."/>
        </authorList>
    </citation>
    <scope>NUCLEOTIDE SEQUENCE</scope>
    <source>
        <strain evidence="36">TK_35</strain>
    </source>
</reference>
<evidence type="ECO:0000256" key="20">
    <source>
        <dbReference type="ARBA" id="ARBA00022840"/>
    </source>
</evidence>
<evidence type="ECO:0000256" key="28">
    <source>
        <dbReference type="ARBA" id="ARBA00023167"/>
    </source>
</evidence>
<evidence type="ECO:0000256" key="6">
    <source>
        <dbReference type="ARBA" id="ARBA00005139"/>
    </source>
</evidence>
<evidence type="ECO:0000256" key="14">
    <source>
        <dbReference type="ARBA" id="ARBA00022679"/>
    </source>
</evidence>
<keyword evidence="23" id="KW-0756">Sterol biosynthesis</keyword>
<evidence type="ECO:0000256" key="30">
    <source>
        <dbReference type="ARBA" id="ARBA00023268"/>
    </source>
</evidence>
<keyword evidence="26" id="KW-0457">Lysine biosynthesis</keyword>
<comment type="function">
    <text evidence="31">Bifunctional aspartate kinase and homoserine dehydrogenase that catalyzes the first and the third steps toward the synthesis of lysine, methionine and threonine from aspartate.</text>
</comment>
<keyword evidence="29" id="KW-0753">Steroid metabolism</keyword>
<dbReference type="Gene3D" id="3.30.70.890">
    <property type="entry name" value="GHMP kinase, C-terminal domain"/>
    <property type="match status" value="1"/>
</dbReference>
<comment type="pathway">
    <text evidence="6">Amino-acid biosynthesis; L-threonine biosynthesis; L-threonine from L-aspartate: step 1/5.</text>
</comment>
<comment type="function">
    <text evidence="34">Catalyzes the conversion of L-aspartate-beta-semialdehyde (L-Asa) to L-homoserine (L-Hse), the third step in the biosynthesis of amino acids that derive from aspartate (the aspartate family of amino acids), including methioinine and threonine, the latter of which is a precursor to isoleucine; production of homoserine leads to a branch-point in the pathway as it can either be O-phosphorylated for processing to threonine, or O-acylated for processing to methionine.</text>
</comment>
<evidence type="ECO:0000256" key="26">
    <source>
        <dbReference type="ARBA" id="ARBA00023154"/>
    </source>
</evidence>
<evidence type="ECO:0000256" key="9">
    <source>
        <dbReference type="ARBA" id="ARBA00010046"/>
    </source>
</evidence>
<keyword evidence="30" id="KW-0511">Multifunctional enzyme</keyword>
<name>A0AA38XLZ9_9EURO</name>
<evidence type="ECO:0000256" key="27">
    <source>
        <dbReference type="ARBA" id="ARBA00023166"/>
    </source>
</evidence>
<dbReference type="PANTHER" id="PTHR43070:SF5">
    <property type="entry name" value="HOMOSERINE DEHYDROGENASE"/>
    <property type="match status" value="1"/>
</dbReference>
<evidence type="ECO:0000259" key="35">
    <source>
        <dbReference type="PROSITE" id="PS51671"/>
    </source>
</evidence>
<keyword evidence="23" id="KW-0752">Steroid biosynthesis</keyword>
<comment type="catalytic activity">
    <reaction evidence="33">
        <text>L-homoserine + NADP(+) = L-aspartate 4-semialdehyde + NADPH + H(+)</text>
        <dbReference type="Rhea" id="RHEA:15761"/>
        <dbReference type="ChEBI" id="CHEBI:15378"/>
        <dbReference type="ChEBI" id="CHEBI:57476"/>
        <dbReference type="ChEBI" id="CHEBI:57783"/>
        <dbReference type="ChEBI" id="CHEBI:58349"/>
        <dbReference type="ChEBI" id="CHEBI:537519"/>
        <dbReference type="EC" id="1.1.1.3"/>
    </reaction>
    <physiologicalReaction direction="right-to-left" evidence="33">
        <dbReference type="Rhea" id="RHEA:15763"/>
    </physiologicalReaction>
</comment>
<dbReference type="InterPro" id="IPR036393">
    <property type="entry name" value="AceGlu_kinase-like_sf"/>
</dbReference>
<proteinExistence type="inferred from homology"/>
<dbReference type="Pfam" id="PF00696">
    <property type="entry name" value="AA_kinase"/>
    <property type="match status" value="1"/>
</dbReference>
<dbReference type="InterPro" id="IPR054352">
    <property type="entry name" value="ACT_Aspartokinase"/>
</dbReference>
<dbReference type="Gene3D" id="3.30.2130.10">
    <property type="entry name" value="VC0802-like"/>
    <property type="match status" value="2"/>
</dbReference>
<dbReference type="AlphaFoldDB" id="A0AA38XLZ9"/>
<dbReference type="InterPro" id="IPR036554">
    <property type="entry name" value="GHMP_kinase_C_sf"/>
</dbReference>
<dbReference type="Gene3D" id="3.40.1160.10">
    <property type="entry name" value="Acetylglutamate kinase-like"/>
    <property type="match status" value="1"/>
</dbReference>
<evidence type="ECO:0000256" key="5">
    <source>
        <dbReference type="ARBA" id="ARBA00005062"/>
    </source>
</evidence>
<dbReference type="InterPro" id="IPR020568">
    <property type="entry name" value="Ribosomal_Su5_D2-typ_SF"/>
</dbReference>
<evidence type="ECO:0000256" key="8">
    <source>
        <dbReference type="ARBA" id="ARBA00007952"/>
    </source>
</evidence>
<evidence type="ECO:0000256" key="21">
    <source>
        <dbReference type="ARBA" id="ARBA00022857"/>
    </source>
</evidence>
<dbReference type="Gene3D" id="3.30.230.10">
    <property type="match status" value="1"/>
</dbReference>
<evidence type="ECO:0000256" key="17">
    <source>
        <dbReference type="ARBA" id="ARBA00022737"/>
    </source>
</evidence>
<dbReference type="GO" id="GO:0009088">
    <property type="term" value="P:threonine biosynthetic process"/>
    <property type="evidence" value="ECO:0007669"/>
    <property type="project" value="UniProtKB-KW"/>
</dbReference>
<keyword evidence="27" id="KW-1207">Sterol metabolism</keyword>
<evidence type="ECO:0000256" key="4">
    <source>
        <dbReference type="ARBA" id="ARBA00005056"/>
    </source>
</evidence>
<keyword evidence="14" id="KW-0808">Transferase</keyword>
<dbReference type="InterPro" id="IPR018042">
    <property type="entry name" value="Aspartate_kinase_CS"/>
</dbReference>
<dbReference type="InterPro" id="IPR014721">
    <property type="entry name" value="Ribsml_uS5_D2-typ_fold_subgr"/>
</dbReference>
<dbReference type="InterPro" id="IPR041743">
    <property type="entry name" value="AK-HSDH_N"/>
</dbReference>
<dbReference type="GO" id="GO:0004413">
    <property type="term" value="F:homoserine kinase activity"/>
    <property type="evidence" value="ECO:0007669"/>
    <property type="project" value="InterPro"/>
</dbReference>
<comment type="cofactor">
    <cofactor evidence="1">
        <name>a metal cation</name>
        <dbReference type="ChEBI" id="CHEBI:25213"/>
    </cofactor>
</comment>
<keyword evidence="21" id="KW-0521">NADP</keyword>
<dbReference type="FunFam" id="3.40.50.720:FF:000083">
    <property type="entry name" value="Bifunctional aspartokinase/homoserine dehydrogenase"/>
    <property type="match status" value="1"/>
</dbReference>
<dbReference type="Pfam" id="PF00288">
    <property type="entry name" value="GHMP_kinases_N"/>
    <property type="match status" value="1"/>
</dbReference>
<dbReference type="InterPro" id="IPR011147">
    <property type="entry name" value="Bifunc_Aspkin/hSer_DH"/>
</dbReference>
<evidence type="ECO:0000256" key="12">
    <source>
        <dbReference type="ARBA" id="ARBA00013376"/>
    </source>
</evidence>
<keyword evidence="17" id="KW-0677">Repeat</keyword>
<dbReference type="SUPFAM" id="SSF51735">
    <property type="entry name" value="NAD(P)-binding Rossmann-fold domains"/>
    <property type="match status" value="1"/>
</dbReference>
<comment type="similarity">
    <text evidence="9">In the N-terminal section; belongs to the aspartokinase family.</text>
</comment>
<dbReference type="Pfam" id="PF03447">
    <property type="entry name" value="NAD_binding_3"/>
    <property type="match status" value="1"/>
</dbReference>
<dbReference type="FunFam" id="3.30.2130.10:FF:000006">
    <property type="entry name" value="Bifunctional aspartokinase/homoserine dehydrogenase"/>
    <property type="match status" value="1"/>
</dbReference>
<keyword evidence="24" id="KW-0520">NAD</keyword>
<dbReference type="InterPro" id="IPR019811">
    <property type="entry name" value="HDH_CS"/>
</dbReference>
<evidence type="ECO:0000256" key="31">
    <source>
        <dbReference type="ARBA" id="ARBA00044938"/>
    </source>
</evidence>
<dbReference type="GO" id="GO:0016126">
    <property type="term" value="P:sterol biosynthetic process"/>
    <property type="evidence" value="ECO:0007669"/>
    <property type="project" value="UniProtKB-KW"/>
</dbReference>
<keyword evidence="18" id="KW-0547">Nucleotide-binding</keyword>
<dbReference type="PROSITE" id="PS01042">
    <property type="entry name" value="HOMOSER_DHGENASE"/>
    <property type="match status" value="1"/>
</dbReference>
<feature type="domain" description="ACT" evidence="35">
    <location>
        <begin position="472"/>
        <end position="546"/>
    </location>
</feature>
<evidence type="ECO:0000256" key="10">
    <source>
        <dbReference type="ARBA" id="ARBA00013059"/>
    </source>
</evidence>
<keyword evidence="25" id="KW-0915">Sodium</keyword>
<dbReference type="InterPro" id="IPR000870">
    <property type="entry name" value="Homoserine_kinase"/>
</dbReference>
<dbReference type="InterPro" id="IPR045865">
    <property type="entry name" value="ACT-like_dom_sf"/>
</dbReference>
<dbReference type="EC" id="1.1.1.3" evidence="11"/>
<sequence length="1182" mass="122849">MVLDAANARLIAPAAAGRSIAPVAITTTITTTTATTALVTGKLDHLHATGPPTEVCMSSTVPAHSPAASALAAPSTVVHKFGGTSVADAERYRHVAGLLLARPESLQVSVVSAMKGVTDALIELAHLAAQGDAGWQEAWHALRARHRGAAVALLGEQVGDTVDWIDARFDQLAEVLAALAVIGELPREVLDRVQGLGEVFSAQLLGTHLRALGEDCAVLDARDVLVVGHGELGVDVDWDASAGRLAAWRLQHPQLRVVATGFVARDRQDRVTTLGRNGSDYSGAIFAALFNADELHIWTDVDGVLSADPRLVPEAVQLHALSYDEACELAYFGAKVVHPQTMSPAIRLGLPIFIRNTFHPGHPGTRISAERSPRGPVKGLTLSEDLALLNLEGTGLIGVPGTAERVFAALRQALVSVVMISQGSSEHSICCVVRAGEAARGRDAVVQAFSHELAAGQVQRVQVSEGVSVLAAVGDGMAGQPGVAARLFESLGRAQVNILAIAQGSSERNISVAVASADATRALRAAHAGFWLSPQTFAVGVIGPGNVGAALLDQLLAARPQLLAKANVDLRLRALASRSRMRLEADGLHEDWRQALQDAGQASDLDHFTEHLLAAHLPHAVVIDCSGSAEVAERYEGWLAAGIHVVTPNKQAGAGPLARYQRIRAAAAASGARFRYEATVGAGLPVITTLRDLVDTGDEVLAIEGIFSGTLAWLFNRFDGSQPFSALVAQARSMGYTEPDPRDDLSGVDVARKLVILAREAGHALSLEQVQVESLVPAPLREGSVDDFMARLGASDEALLARLHEARERGAVLRYVARLGPDGASVGLQELPADHAFANLRLTDNVVQFRTRRYCDNPLVVQGPGAGPEVTAAGVGALVIARAFAPASVANVAVGFDILGHAIAGIGDTVSVRRIDEPRVRIDAIRGSAVELPLEAAGNTAGAALIALRAALGLGFGFAIEIDKGIPFGSGMGGSAASCVAALVAANALLDVPLSREALYPFAVDGEAVASGGRHGDNVGPLLLGGVALCTADRLVPVPVPASWHSLLVHPHAVLETRRARQALQGSYALGEFVAQSANLALVLSGCHRSDASLVRAGLRDVLVEPRRAGLIVGFDAARDAALAAGAMGAGISGAGPSVFAWFEDADQARAAAEPVRAAFAAAGFDSEAWVSPLDTPGACLC</sequence>
<dbReference type="FunFam" id="3.40.1160.10:FF:000017">
    <property type="entry name" value="Bifunctional aspartokinase/homoserine dehydrogenase"/>
    <property type="match status" value="1"/>
</dbReference>
<dbReference type="InterPro" id="IPR013750">
    <property type="entry name" value="GHMP_kinase_C_dom"/>
</dbReference>
<dbReference type="SUPFAM" id="SSF55021">
    <property type="entry name" value="ACT-like"/>
    <property type="match status" value="2"/>
</dbReference>
<evidence type="ECO:0000256" key="3">
    <source>
        <dbReference type="ARBA" id="ARBA00004986"/>
    </source>
</evidence>
<keyword evidence="19" id="KW-0418">Kinase</keyword>
<evidence type="ECO:0000256" key="7">
    <source>
        <dbReference type="ARBA" id="ARBA00006753"/>
    </source>
</evidence>
<dbReference type="InterPro" id="IPR001048">
    <property type="entry name" value="Asp/Glu/Uridylate_kinase"/>
</dbReference>
<keyword evidence="15" id="KW-0791">Threonine biosynthesis</keyword>
<evidence type="ECO:0000256" key="13">
    <source>
        <dbReference type="ARBA" id="ARBA00022605"/>
    </source>
</evidence>
<dbReference type="InterPro" id="IPR036291">
    <property type="entry name" value="NAD(P)-bd_dom_sf"/>
</dbReference>
<accession>A0AA38XLZ9</accession>
<keyword evidence="29" id="KW-0443">Lipid metabolism</keyword>
<keyword evidence="23" id="KW-0444">Lipid biosynthesis</keyword>
<comment type="pathway">
    <text evidence="3">Amino-acid biosynthesis; L-methionine biosynthesis via de novo pathway; L-homoserine from L-aspartate: step 1/3.</text>
</comment>
<dbReference type="PROSITE" id="PS00324">
    <property type="entry name" value="ASPARTOKINASE"/>
    <property type="match status" value="1"/>
</dbReference>
<comment type="caution">
    <text evidence="36">The sequence shown here is derived from an EMBL/GenBank/DDBJ whole genome shotgun (WGS) entry which is preliminary data.</text>
</comment>
<dbReference type="InterPro" id="IPR001341">
    <property type="entry name" value="Asp_kinase"/>
</dbReference>
<dbReference type="GO" id="GO:0004072">
    <property type="term" value="F:aspartate kinase activity"/>
    <property type="evidence" value="ECO:0007669"/>
    <property type="project" value="UniProtKB-EC"/>
</dbReference>
<evidence type="ECO:0000256" key="1">
    <source>
        <dbReference type="ARBA" id="ARBA00001920"/>
    </source>
</evidence>
<comment type="catalytic activity">
    <reaction evidence="32">
        <text>L-aspartate + ATP = 4-phospho-L-aspartate + ADP</text>
        <dbReference type="Rhea" id="RHEA:23776"/>
        <dbReference type="ChEBI" id="CHEBI:29991"/>
        <dbReference type="ChEBI" id="CHEBI:30616"/>
        <dbReference type="ChEBI" id="CHEBI:57535"/>
        <dbReference type="ChEBI" id="CHEBI:456216"/>
        <dbReference type="EC" id="2.7.2.4"/>
    </reaction>
    <physiologicalReaction direction="left-to-right" evidence="32">
        <dbReference type="Rhea" id="RHEA:23777"/>
    </physiologicalReaction>
</comment>
<dbReference type="FunFam" id="3.30.360.10:FF:000006">
    <property type="entry name" value="Bifunctional aspartokinase/homoserine dehydrogenase"/>
    <property type="match status" value="1"/>
</dbReference>
<dbReference type="CDD" id="cd04921">
    <property type="entry name" value="ACT_AKi-HSDH-ThrA-like_1"/>
    <property type="match status" value="1"/>
</dbReference>
<dbReference type="NCBIfam" id="NF002288">
    <property type="entry name" value="PRK01212.1-4"/>
    <property type="match status" value="1"/>
</dbReference>
<comment type="pathway">
    <text evidence="5">Amino-acid biosynthesis; L-methionine biosynthesis via de novo pathway; L-homoserine from L-aspartate: step 3/3.</text>
</comment>
<dbReference type="Gene3D" id="3.30.360.10">
    <property type="entry name" value="Dihydrodipicolinate Reductase, domain 2"/>
    <property type="match status" value="1"/>
</dbReference>
<evidence type="ECO:0000256" key="22">
    <source>
        <dbReference type="ARBA" id="ARBA00023002"/>
    </source>
</evidence>
<dbReference type="PRINTS" id="PR00958">
    <property type="entry name" value="HOMSERKINASE"/>
</dbReference>
<evidence type="ECO:0000256" key="34">
    <source>
        <dbReference type="ARBA" id="ARBA00059589"/>
    </source>
</evidence>
<dbReference type="GO" id="GO:0009090">
    <property type="term" value="P:homoserine biosynthetic process"/>
    <property type="evidence" value="ECO:0007669"/>
    <property type="project" value="TreeGrafter"/>
</dbReference>
<evidence type="ECO:0000256" key="16">
    <source>
        <dbReference type="ARBA" id="ARBA00022723"/>
    </source>
</evidence>
<dbReference type="InterPro" id="IPR006204">
    <property type="entry name" value="GHMP_kinase_N_dom"/>
</dbReference>
<gene>
    <name evidence="36" type="ORF">H2204_014224</name>
</gene>
<dbReference type="GO" id="GO:0009086">
    <property type="term" value="P:methionine biosynthetic process"/>
    <property type="evidence" value="ECO:0007669"/>
    <property type="project" value="UniProtKB-KW"/>
</dbReference>
<comment type="pathway">
    <text evidence="4">Amino-acid biosynthesis; L-threonine biosynthesis; L-threonine from L-aspartate: step 3/5.</text>
</comment>